<sequence>MSLDAGSADPRSVRRRDAEPYFSRVRRCRGRRKDRRRRRCRRSAPRRTRWHQPDHSLLISSPHYRRGRLLEPIEARYFFNPMTVHIASRKGKLSADLNPILIIFAAGIIWIPMAKLISVCLRSRDWSCEARWCDAGWTAPEPGTHHFPYRLGSSNF</sequence>
<feature type="transmembrane region" description="Helical" evidence="1">
    <location>
        <begin position="100"/>
        <end position="121"/>
    </location>
</feature>
<keyword evidence="3" id="KW-1185">Reference proteome</keyword>
<geneLocation type="plasmid" evidence="3">
    <name>prccge525c</name>
</geneLocation>
<dbReference type="KEGG" id="rjg:CCGE525_25600"/>
<keyword evidence="2" id="KW-0614">Plasmid</keyword>
<keyword evidence="1" id="KW-1133">Transmembrane helix</keyword>
<keyword evidence="1" id="KW-0472">Membrane</keyword>
<gene>
    <name evidence="2" type="ORF">CCGE525_25600</name>
</gene>
<evidence type="ECO:0000256" key="1">
    <source>
        <dbReference type="SAM" id="Phobius"/>
    </source>
</evidence>
<protein>
    <submittedName>
        <fullName evidence="2">DUF4863 family protein</fullName>
    </submittedName>
</protein>
<name>A0A387G3P2_9HYPH</name>
<evidence type="ECO:0000313" key="3">
    <source>
        <dbReference type="Proteomes" id="UP000282195"/>
    </source>
</evidence>
<keyword evidence="1" id="KW-0812">Transmembrane</keyword>
<accession>A0A387G3P2</accession>
<proteinExistence type="predicted"/>
<dbReference type="AlphaFoldDB" id="A0A387G3P2"/>
<organism evidence="2 3">
    <name type="scientific">Rhizobium jaguaris</name>
    <dbReference type="NCBI Taxonomy" id="1312183"/>
    <lineage>
        <taxon>Bacteria</taxon>
        <taxon>Pseudomonadati</taxon>
        <taxon>Pseudomonadota</taxon>
        <taxon>Alphaproteobacteria</taxon>
        <taxon>Hyphomicrobiales</taxon>
        <taxon>Rhizobiaceae</taxon>
        <taxon>Rhizobium/Agrobacterium group</taxon>
        <taxon>Rhizobium</taxon>
    </lineage>
</organism>
<evidence type="ECO:0000313" key="2">
    <source>
        <dbReference type="EMBL" id="AYG62206.1"/>
    </source>
</evidence>
<dbReference type="EMBL" id="CP032695">
    <property type="protein sequence ID" value="AYG62206.1"/>
    <property type="molecule type" value="Genomic_DNA"/>
</dbReference>
<reference evidence="2 3" key="1">
    <citation type="submission" date="2018-10" db="EMBL/GenBank/DDBJ databases">
        <title>Rhizobium etli, R. leguminosarum and a new Rhizobium genospecies from Phaseolus dumosus.</title>
        <authorList>
            <person name="Ramirez-Puebla S.T."/>
            <person name="Rogel-Hernandez M.A."/>
            <person name="Guerrero G."/>
            <person name="Ormeno-Orrillo E."/>
            <person name="Martinez-Romero J.C."/>
            <person name="Negrete-Yankelevich S."/>
            <person name="Martinez-Romero E."/>
        </authorList>
    </citation>
    <scope>NUCLEOTIDE SEQUENCE [LARGE SCALE GENOMIC DNA]</scope>
    <source>
        <strain evidence="2 3">CCGE525</strain>
        <plasmid evidence="3">prccge525c</plasmid>
    </source>
</reference>
<dbReference type="OrthoDB" id="4467772at2"/>
<dbReference type="Proteomes" id="UP000282195">
    <property type="component" value="Plasmid pRCCGE525c"/>
</dbReference>